<protein>
    <submittedName>
        <fullName evidence="3">Uncharacterized protein</fullName>
    </submittedName>
</protein>
<name>A0A1I1ALE5_9CELL</name>
<dbReference type="STRING" id="988821.SAMN05421867_11834"/>
<evidence type="ECO:0000256" key="2">
    <source>
        <dbReference type="SAM" id="Phobius"/>
    </source>
</evidence>
<feature type="compositionally biased region" description="Basic and acidic residues" evidence="1">
    <location>
        <begin position="44"/>
        <end position="56"/>
    </location>
</feature>
<keyword evidence="2" id="KW-1133">Transmembrane helix</keyword>
<feature type="transmembrane region" description="Helical" evidence="2">
    <location>
        <begin position="239"/>
        <end position="266"/>
    </location>
</feature>
<evidence type="ECO:0000313" key="3">
    <source>
        <dbReference type="EMBL" id="SFB37143.1"/>
    </source>
</evidence>
<organism evidence="3 4">
    <name type="scientific">Cellulomonas marina</name>
    <dbReference type="NCBI Taxonomy" id="988821"/>
    <lineage>
        <taxon>Bacteria</taxon>
        <taxon>Bacillati</taxon>
        <taxon>Actinomycetota</taxon>
        <taxon>Actinomycetes</taxon>
        <taxon>Micrococcales</taxon>
        <taxon>Cellulomonadaceae</taxon>
        <taxon>Cellulomonas</taxon>
    </lineage>
</organism>
<keyword evidence="2" id="KW-0812">Transmembrane</keyword>
<sequence>MTVPAPSADITAPTLSVDPSPNSDSDDPTDPTDAIDPTDPIDSTDPREPMHRTESSDAMDHLDAMGASMPCASPVVADHLRIAGVAVVHRPSGGVERPRSTLRAMSIDVAPAPTTAPVPPRADEGVGRRTFRVMLAVAVVIGVAGGLLCDEEMVTDMAVVAEGEAVPATVVDVTYRVRDDEVRVVAGDRRMALRAPGAHLRIGDELDVVVAEARRSPVALGVEAHSSGWRTQAVLRWPAAVGAGAVFAFGSLCVLGPLVQLATLPFRRRRAAAARRSAVPGA</sequence>
<feature type="transmembrane region" description="Helical" evidence="2">
    <location>
        <begin position="131"/>
        <end position="148"/>
    </location>
</feature>
<dbReference type="EMBL" id="FOKA01000018">
    <property type="protein sequence ID" value="SFB37143.1"/>
    <property type="molecule type" value="Genomic_DNA"/>
</dbReference>
<evidence type="ECO:0000313" key="4">
    <source>
        <dbReference type="Proteomes" id="UP000199012"/>
    </source>
</evidence>
<proteinExistence type="predicted"/>
<accession>A0A1I1ALE5</accession>
<keyword evidence="2" id="KW-0472">Membrane</keyword>
<reference evidence="3 4" key="1">
    <citation type="submission" date="2016-10" db="EMBL/GenBank/DDBJ databases">
        <authorList>
            <person name="de Groot N.N."/>
        </authorList>
    </citation>
    <scope>NUCLEOTIDE SEQUENCE [LARGE SCALE GENOMIC DNA]</scope>
    <source>
        <strain evidence="3 4">CGMCC 4.6945</strain>
    </source>
</reference>
<keyword evidence="4" id="KW-1185">Reference proteome</keyword>
<feature type="region of interest" description="Disordered" evidence="1">
    <location>
        <begin position="1"/>
        <end position="56"/>
    </location>
</feature>
<dbReference type="Proteomes" id="UP000199012">
    <property type="component" value="Unassembled WGS sequence"/>
</dbReference>
<feature type="compositionally biased region" description="Low complexity" evidence="1">
    <location>
        <begin position="31"/>
        <end position="43"/>
    </location>
</feature>
<gene>
    <name evidence="3" type="ORF">SAMN05421867_11834</name>
</gene>
<evidence type="ECO:0000256" key="1">
    <source>
        <dbReference type="SAM" id="MobiDB-lite"/>
    </source>
</evidence>
<dbReference type="AlphaFoldDB" id="A0A1I1ALE5"/>